<evidence type="ECO:0000256" key="1">
    <source>
        <dbReference type="SAM" id="Coils"/>
    </source>
</evidence>
<reference evidence="2 3" key="1">
    <citation type="submission" date="2016-03" db="EMBL/GenBank/DDBJ databases">
        <title>Comparative genomics of Pseudogymnoascus destructans, the fungus causing white-nose syndrome of bats.</title>
        <authorList>
            <person name="Palmer J.M."/>
            <person name="Drees K.P."/>
            <person name="Foster J.T."/>
            <person name="Lindner D.L."/>
        </authorList>
    </citation>
    <scope>NUCLEOTIDE SEQUENCE [LARGE SCALE GENOMIC DNA]</scope>
    <source>
        <strain evidence="2 3">UAMH 10579</strain>
    </source>
</reference>
<protein>
    <submittedName>
        <fullName evidence="2">Uncharacterized protein</fullName>
    </submittedName>
</protein>
<dbReference type="RefSeq" id="XP_018133290.1">
    <property type="nucleotide sequence ID" value="XM_018272280.1"/>
</dbReference>
<dbReference type="Proteomes" id="UP000091956">
    <property type="component" value="Unassembled WGS sequence"/>
</dbReference>
<dbReference type="AlphaFoldDB" id="A0A1B8GUQ7"/>
<dbReference type="GeneID" id="28836162"/>
<sequence>MADNNDLETVTKTKDLYKAMYELEKKLVATLKAELEDAREKEKAMGAKYENLLNRIVRVVPGHVTDVTIETASPFMAEETQYHADKAWDEAMERIDREFESE</sequence>
<feature type="coiled-coil region" evidence="1">
    <location>
        <begin position="21"/>
        <end position="55"/>
    </location>
</feature>
<keyword evidence="3" id="KW-1185">Reference proteome</keyword>
<evidence type="ECO:0000313" key="3">
    <source>
        <dbReference type="Proteomes" id="UP000091956"/>
    </source>
</evidence>
<organism evidence="2 3">
    <name type="scientific">Pseudogymnoascus verrucosus</name>
    <dbReference type="NCBI Taxonomy" id="342668"/>
    <lineage>
        <taxon>Eukaryota</taxon>
        <taxon>Fungi</taxon>
        <taxon>Dikarya</taxon>
        <taxon>Ascomycota</taxon>
        <taxon>Pezizomycotina</taxon>
        <taxon>Leotiomycetes</taxon>
        <taxon>Thelebolales</taxon>
        <taxon>Thelebolaceae</taxon>
        <taxon>Pseudogymnoascus</taxon>
    </lineage>
</organism>
<accession>A0A1B8GUQ7</accession>
<name>A0A1B8GUQ7_9PEZI</name>
<gene>
    <name evidence="2" type="ORF">VE01_02776</name>
</gene>
<dbReference type="EMBL" id="KV460212">
    <property type="protein sequence ID" value="OBT99557.1"/>
    <property type="molecule type" value="Genomic_DNA"/>
</dbReference>
<dbReference type="OrthoDB" id="10381216at2759"/>
<keyword evidence="1" id="KW-0175">Coiled coil</keyword>
<evidence type="ECO:0000313" key="2">
    <source>
        <dbReference type="EMBL" id="OBT99557.1"/>
    </source>
</evidence>
<reference evidence="3" key="2">
    <citation type="journal article" date="2018" name="Nat. Commun.">
        <title>Extreme sensitivity to ultraviolet light in the fungal pathogen causing white-nose syndrome of bats.</title>
        <authorList>
            <person name="Palmer J.M."/>
            <person name="Drees K.P."/>
            <person name="Foster J.T."/>
            <person name="Lindner D.L."/>
        </authorList>
    </citation>
    <scope>NUCLEOTIDE SEQUENCE [LARGE SCALE GENOMIC DNA]</scope>
    <source>
        <strain evidence="3">UAMH 10579</strain>
    </source>
</reference>
<proteinExistence type="predicted"/>